<gene>
    <name evidence="9" type="primary">nox</name>
    <name evidence="9" type="ORF">SKUN_00311</name>
</gene>
<name>A0A0K2JF75_SPIKU</name>
<evidence type="ECO:0000256" key="2">
    <source>
        <dbReference type="ARBA" id="ARBA00009130"/>
    </source>
</evidence>
<comment type="cofactor">
    <cofactor evidence="1">
        <name>FAD</name>
        <dbReference type="ChEBI" id="CHEBI:57692"/>
    </cofactor>
</comment>
<dbReference type="Pfam" id="PF02852">
    <property type="entry name" value="Pyr_redox_dim"/>
    <property type="match status" value="1"/>
</dbReference>
<protein>
    <submittedName>
        <fullName evidence="9">NADH oxidase</fullName>
    </submittedName>
</protein>
<comment type="similarity">
    <text evidence="2">Belongs to the class-III pyridine nucleotide-disulfide oxidoreductase family.</text>
</comment>
<feature type="domain" description="FAD/NAD(P)-binding" evidence="8">
    <location>
        <begin position="1"/>
        <end position="307"/>
    </location>
</feature>
<dbReference type="OrthoDB" id="9792592at2"/>
<dbReference type="Proteomes" id="UP000062963">
    <property type="component" value="Chromosome"/>
</dbReference>
<evidence type="ECO:0000256" key="4">
    <source>
        <dbReference type="ARBA" id="ARBA00022827"/>
    </source>
</evidence>
<dbReference type="SUPFAM" id="SSF51905">
    <property type="entry name" value="FAD/NAD(P)-binding domain"/>
    <property type="match status" value="1"/>
</dbReference>
<dbReference type="PANTHER" id="PTHR43429">
    <property type="entry name" value="PYRIDINE NUCLEOTIDE-DISULFIDE OXIDOREDUCTASE DOMAIN-CONTAINING"/>
    <property type="match status" value="1"/>
</dbReference>
<dbReference type="KEGG" id="skn:SKUN_00311"/>
<proteinExistence type="inferred from homology"/>
<dbReference type="PATRIC" id="fig|273035.7.peg.367"/>
<dbReference type="SUPFAM" id="SSF55424">
    <property type="entry name" value="FAD/NAD-linked reductases, dimerisation (C-terminal) domain"/>
    <property type="match status" value="1"/>
</dbReference>
<evidence type="ECO:0000313" key="10">
    <source>
        <dbReference type="Proteomes" id="UP000062963"/>
    </source>
</evidence>
<dbReference type="PRINTS" id="PR00411">
    <property type="entry name" value="PNDRDTASEI"/>
</dbReference>
<keyword evidence="5" id="KW-0560">Oxidoreductase</keyword>
<evidence type="ECO:0000256" key="3">
    <source>
        <dbReference type="ARBA" id="ARBA00022630"/>
    </source>
</evidence>
<sequence length="452" mass="50387">MKIIVVGTNHAGTTAVRTLRRLDPKVEIVTYDKNNNISFLGCGIALWVSGEVKDPNGLFYASPEVLKNEGIKVNMEHEVLSIDNKNQKIRVKNLKSGNEFDDNYDKLILAIGSWPIIPQIEGIKQEGVHIVKWFQHGELVKKANDDKNIQNVVVCGAGYIGVELVYAFHQKGKNVTLVDISERIMQRYYDKPFTDKVEGAMRKAVVNLRGGEKVIKFEGNNNKVTKVVTDKGSYDADLVIWSVGFKPATEILNGVIDLDKNAAIKVDQYMQTSDPNIFAIGDCVEVYDNAKKQAAYIALATNAVRTGVIAAINALKPAGLASPGFQGSNAINVFGWALASTGMTETVAKDLGFDYDQITFMDNDRPEFMDTYQEVLIKILWDKKTRKIIGAQIASEANHTEVMYMFSLAIMKEVTIDELPLIDIFFLPHFNKPYNFITLTGLEVLGLNYFKK</sequence>
<dbReference type="Gene3D" id="3.50.50.60">
    <property type="entry name" value="FAD/NAD(P)-binding domain"/>
    <property type="match status" value="2"/>
</dbReference>
<keyword evidence="4" id="KW-0274">FAD</keyword>
<dbReference type="Pfam" id="PF07992">
    <property type="entry name" value="Pyr_redox_2"/>
    <property type="match status" value="1"/>
</dbReference>
<evidence type="ECO:0000256" key="6">
    <source>
        <dbReference type="ARBA" id="ARBA00023284"/>
    </source>
</evidence>
<dbReference type="GO" id="GO:0016491">
    <property type="term" value="F:oxidoreductase activity"/>
    <property type="evidence" value="ECO:0007669"/>
    <property type="project" value="UniProtKB-KW"/>
</dbReference>
<feature type="domain" description="Pyridine nucleotide-disulphide oxidoreductase dimerisation" evidence="7">
    <location>
        <begin position="333"/>
        <end position="430"/>
    </location>
</feature>
<reference evidence="9 10" key="1">
    <citation type="journal article" date="2015" name="Genome Announc.">
        <title>Complete Genome Sequence of Spiroplasma kunkelii Strain CR2-3x, Causal Agent of Corn Stunt Disease in Zea mays L.</title>
        <authorList>
            <person name="Davis R.E."/>
            <person name="Shao J."/>
            <person name="Dally E.L."/>
            <person name="Zhao Y."/>
            <person name="Gasparich G.E."/>
            <person name="Gaynor B.J."/>
            <person name="Athey J.C."/>
            <person name="Harrison N.A."/>
            <person name="Donofrio N."/>
        </authorList>
    </citation>
    <scope>NUCLEOTIDE SEQUENCE [LARGE SCALE GENOMIC DNA]</scope>
    <source>
        <strain evidence="9 10">CR2-3x</strain>
    </source>
</reference>
<keyword evidence="10" id="KW-1185">Reference proteome</keyword>
<dbReference type="InterPro" id="IPR036188">
    <property type="entry name" value="FAD/NAD-bd_sf"/>
</dbReference>
<accession>A0A0K2JF75</accession>
<evidence type="ECO:0000256" key="1">
    <source>
        <dbReference type="ARBA" id="ARBA00001974"/>
    </source>
</evidence>
<evidence type="ECO:0000256" key="5">
    <source>
        <dbReference type="ARBA" id="ARBA00023002"/>
    </source>
</evidence>
<evidence type="ECO:0000259" key="8">
    <source>
        <dbReference type="Pfam" id="PF07992"/>
    </source>
</evidence>
<dbReference type="EMBL" id="CP010899">
    <property type="protein sequence ID" value="ALA97229.1"/>
    <property type="molecule type" value="Genomic_DNA"/>
</dbReference>
<dbReference type="InterPro" id="IPR050260">
    <property type="entry name" value="FAD-bd_OxRdtase"/>
</dbReference>
<dbReference type="Gene3D" id="3.30.390.30">
    <property type="match status" value="1"/>
</dbReference>
<dbReference type="AlphaFoldDB" id="A0A0K2JF75"/>
<dbReference type="PRINTS" id="PR00368">
    <property type="entry name" value="FADPNR"/>
</dbReference>
<dbReference type="InterPro" id="IPR016156">
    <property type="entry name" value="FAD/NAD-linked_Rdtase_dimer_sf"/>
</dbReference>
<keyword evidence="6" id="KW-0676">Redox-active center</keyword>
<dbReference type="STRING" id="273035.SKUN_00311"/>
<keyword evidence="3" id="KW-0285">Flavoprotein</keyword>
<dbReference type="PANTHER" id="PTHR43429:SF1">
    <property type="entry name" value="NAD(P)H SULFUR OXIDOREDUCTASE (COA-DEPENDENT)"/>
    <property type="match status" value="1"/>
</dbReference>
<evidence type="ECO:0000259" key="7">
    <source>
        <dbReference type="Pfam" id="PF02852"/>
    </source>
</evidence>
<dbReference type="InterPro" id="IPR004099">
    <property type="entry name" value="Pyr_nucl-diS_OxRdtase_dimer"/>
</dbReference>
<organism evidence="9 10">
    <name type="scientific">Spiroplasma kunkelii CR2-3x</name>
    <dbReference type="NCBI Taxonomy" id="273035"/>
    <lineage>
        <taxon>Bacteria</taxon>
        <taxon>Bacillati</taxon>
        <taxon>Mycoplasmatota</taxon>
        <taxon>Mollicutes</taxon>
        <taxon>Entomoplasmatales</taxon>
        <taxon>Spiroplasmataceae</taxon>
        <taxon>Spiroplasma</taxon>
    </lineage>
</organism>
<dbReference type="RefSeq" id="WP_053390560.1">
    <property type="nucleotide sequence ID" value="NZ_CP010899.1"/>
</dbReference>
<evidence type="ECO:0000313" key="9">
    <source>
        <dbReference type="EMBL" id="ALA97229.1"/>
    </source>
</evidence>
<dbReference type="InterPro" id="IPR023753">
    <property type="entry name" value="FAD/NAD-binding_dom"/>
</dbReference>